<organism evidence="1 2">
    <name type="scientific">Dermabacter jinjuensis</name>
    <dbReference type="NCBI Taxonomy" id="1667168"/>
    <lineage>
        <taxon>Bacteria</taxon>
        <taxon>Bacillati</taxon>
        <taxon>Actinomycetota</taxon>
        <taxon>Actinomycetes</taxon>
        <taxon>Micrococcales</taxon>
        <taxon>Dermabacteraceae</taxon>
        <taxon>Dermabacter</taxon>
    </lineage>
</organism>
<gene>
    <name evidence="1" type="ORF">COP05_03965</name>
</gene>
<evidence type="ECO:0000313" key="2">
    <source>
        <dbReference type="Proteomes" id="UP000815698"/>
    </source>
</evidence>
<proteinExistence type="predicted"/>
<dbReference type="EMBL" id="CP023482">
    <property type="protein sequence ID" value="ATH96344.1"/>
    <property type="molecule type" value="Genomic_DNA"/>
</dbReference>
<evidence type="ECO:0000313" key="1">
    <source>
        <dbReference type="EMBL" id="ATH96344.1"/>
    </source>
</evidence>
<accession>A0ABM6PK51</accession>
<sequence length="87" mass="8718">MVSRVARLPRFSGAHGHLGAWGCGAEFFGFGFRGAGLVAGLGLGLADPVRQAGEAGAEVLGDVLQVGAVLTVQGDTDDVIAARLVGK</sequence>
<dbReference type="Proteomes" id="UP000815698">
    <property type="component" value="Chromosome"/>
</dbReference>
<name>A0ABM6PK51_9MICO</name>
<reference evidence="1 2" key="1">
    <citation type="journal article" date="2016" name="Int. J. Syst. Evol. Microbiol.">
        <title>Dermabacter jinjuensis sp. nov., a novel species of the genus Dermabacter isolated from a clinical specimen.</title>
        <authorList>
            <person name="Park Y.K."/>
            <person name="Lee K.M."/>
            <person name="Lee W.K."/>
            <person name="Cho M.J."/>
            <person name="Lee H.S."/>
            <person name="Cho Y.G."/>
            <person name="Lee Y.C."/>
            <person name="Lee W.K."/>
            <person name="Seong W.K."/>
            <person name="Hwang K.J."/>
        </authorList>
    </citation>
    <scope>NUCLEOTIDE SEQUENCE [LARGE SCALE GENOMIC DNA]</scope>
    <source>
        <strain evidence="1 2">32T</strain>
    </source>
</reference>
<protein>
    <submittedName>
        <fullName evidence="1">Uncharacterized protein</fullName>
    </submittedName>
</protein>
<keyword evidence="2" id="KW-1185">Reference proteome</keyword>